<sequence length="123" mass="13547">MLVAVDRHVDAVERVGKFAWRRVGLGEVPVEDGGDIGAVESPILLGLGSRPPTVEFVVWIRLAVTRQDAVRILLMETKSVCEQRGLGSERSGLGRHAHRRTEDSILAIMAAMMPPETHLSKQR</sequence>
<proteinExistence type="predicted"/>
<evidence type="ECO:0000313" key="1">
    <source>
        <dbReference type="EMBL" id="GAA2384242.1"/>
    </source>
</evidence>
<dbReference type="Proteomes" id="UP001501444">
    <property type="component" value="Unassembled WGS sequence"/>
</dbReference>
<dbReference type="EMBL" id="BAAARV010000096">
    <property type="protein sequence ID" value="GAA2384242.1"/>
    <property type="molecule type" value="Genomic_DNA"/>
</dbReference>
<gene>
    <name evidence="1" type="ORF">GCM10010170_093510</name>
</gene>
<reference evidence="1 2" key="1">
    <citation type="journal article" date="2019" name="Int. J. Syst. Evol. Microbiol.">
        <title>The Global Catalogue of Microorganisms (GCM) 10K type strain sequencing project: providing services to taxonomists for standard genome sequencing and annotation.</title>
        <authorList>
            <consortium name="The Broad Institute Genomics Platform"/>
            <consortium name="The Broad Institute Genome Sequencing Center for Infectious Disease"/>
            <person name="Wu L."/>
            <person name="Ma J."/>
        </authorList>
    </citation>
    <scope>NUCLEOTIDE SEQUENCE [LARGE SCALE GENOMIC DNA]</scope>
    <source>
        <strain evidence="1 2">JCM 3272</strain>
    </source>
</reference>
<evidence type="ECO:0000313" key="2">
    <source>
        <dbReference type="Proteomes" id="UP001501444"/>
    </source>
</evidence>
<accession>A0ABN3HMY2</accession>
<comment type="caution">
    <text evidence="1">The sequence shown here is derived from an EMBL/GenBank/DDBJ whole genome shotgun (WGS) entry which is preliminary data.</text>
</comment>
<keyword evidence="2" id="KW-1185">Reference proteome</keyword>
<name>A0ABN3HMY2_9ACTN</name>
<protein>
    <submittedName>
        <fullName evidence="1">Uncharacterized protein</fullName>
    </submittedName>
</protein>
<organism evidence="1 2">
    <name type="scientific">Dactylosporangium salmoneum</name>
    <dbReference type="NCBI Taxonomy" id="53361"/>
    <lineage>
        <taxon>Bacteria</taxon>
        <taxon>Bacillati</taxon>
        <taxon>Actinomycetota</taxon>
        <taxon>Actinomycetes</taxon>
        <taxon>Micromonosporales</taxon>
        <taxon>Micromonosporaceae</taxon>
        <taxon>Dactylosporangium</taxon>
    </lineage>
</organism>